<sequence>MASITSSLRSSMLRGSRFQLRPLPRPAFTQAYLFHTSSPYRALKEEDRHRDTKEVSSEVEREKHEHLSKHKEGQAKWNNSLASSSEADVKADRGEVDSVETEQMENEVRKARTIKETKGASK</sequence>
<organism evidence="2 3">
    <name type="scientific">Trichophyton equinum (strain ATCC MYA-4606 / CBS 127.97)</name>
    <name type="common">Horse ringworm fungus</name>
    <dbReference type="NCBI Taxonomy" id="559882"/>
    <lineage>
        <taxon>Eukaryota</taxon>
        <taxon>Fungi</taxon>
        <taxon>Dikarya</taxon>
        <taxon>Ascomycota</taxon>
        <taxon>Pezizomycotina</taxon>
        <taxon>Eurotiomycetes</taxon>
        <taxon>Eurotiomycetidae</taxon>
        <taxon>Onygenales</taxon>
        <taxon>Arthrodermataceae</taxon>
        <taxon>Trichophyton</taxon>
    </lineage>
</organism>
<accession>F2PV32</accession>
<reference evidence="3" key="1">
    <citation type="journal article" date="2012" name="MBio">
        <title>Comparative genome analysis of Trichophyton rubrum and related dermatophytes reveals candidate genes involved in infection.</title>
        <authorList>
            <person name="Martinez D.A."/>
            <person name="Oliver B.G."/>
            <person name="Graeser Y."/>
            <person name="Goldberg J.M."/>
            <person name="Li W."/>
            <person name="Martinez-Rossi N.M."/>
            <person name="Monod M."/>
            <person name="Shelest E."/>
            <person name="Barton R.C."/>
            <person name="Birch E."/>
            <person name="Brakhage A.A."/>
            <person name="Chen Z."/>
            <person name="Gurr S.J."/>
            <person name="Heiman D."/>
            <person name="Heitman J."/>
            <person name="Kosti I."/>
            <person name="Rossi A."/>
            <person name="Saif S."/>
            <person name="Samalova M."/>
            <person name="Saunders C.W."/>
            <person name="Shea T."/>
            <person name="Summerbell R.C."/>
            <person name="Xu J."/>
            <person name="Young S."/>
            <person name="Zeng Q."/>
            <person name="Birren B.W."/>
            <person name="Cuomo C.A."/>
            <person name="White T.C."/>
        </authorList>
    </citation>
    <scope>NUCLEOTIDE SEQUENCE [LARGE SCALE GENOMIC DNA]</scope>
    <source>
        <strain evidence="3">ATCC MYA-4606 / CBS 127.97</strain>
    </source>
</reference>
<dbReference type="AlphaFoldDB" id="F2PV32"/>
<feature type="compositionally biased region" description="Polar residues" evidence="1">
    <location>
        <begin position="76"/>
        <end position="86"/>
    </location>
</feature>
<dbReference type="EMBL" id="DS995742">
    <property type="protein sequence ID" value="EGE05750.1"/>
    <property type="molecule type" value="Genomic_DNA"/>
</dbReference>
<evidence type="ECO:0000313" key="3">
    <source>
        <dbReference type="Proteomes" id="UP000009169"/>
    </source>
</evidence>
<dbReference type="eggNOG" id="ENOG502SEH2">
    <property type="taxonomic scope" value="Eukaryota"/>
</dbReference>
<proteinExistence type="predicted"/>
<dbReference type="Proteomes" id="UP000009169">
    <property type="component" value="Unassembled WGS sequence"/>
</dbReference>
<keyword evidence="3" id="KW-1185">Reference proteome</keyword>
<evidence type="ECO:0008006" key="4">
    <source>
        <dbReference type="Google" id="ProtNLM"/>
    </source>
</evidence>
<gene>
    <name evidence="2" type="ORF">TEQG_04757</name>
</gene>
<dbReference type="OrthoDB" id="529205at2759"/>
<dbReference type="VEuPathDB" id="FungiDB:TEQG_04757"/>
<feature type="region of interest" description="Disordered" evidence="1">
    <location>
        <begin position="43"/>
        <end position="122"/>
    </location>
</feature>
<dbReference type="HOGENOM" id="CLU_121514_1_0_1"/>
<feature type="compositionally biased region" description="Basic and acidic residues" evidence="1">
    <location>
        <begin position="43"/>
        <end position="74"/>
    </location>
</feature>
<evidence type="ECO:0000256" key="1">
    <source>
        <dbReference type="SAM" id="MobiDB-lite"/>
    </source>
</evidence>
<feature type="compositionally biased region" description="Basic and acidic residues" evidence="1">
    <location>
        <begin position="87"/>
        <end position="96"/>
    </location>
</feature>
<name>F2PV32_TRIEC</name>
<protein>
    <recommendedName>
        <fullName evidence="4">Mitochondrial carrier protein PET8</fullName>
    </recommendedName>
</protein>
<feature type="compositionally biased region" description="Basic and acidic residues" evidence="1">
    <location>
        <begin position="106"/>
        <end position="122"/>
    </location>
</feature>
<evidence type="ECO:0000313" key="2">
    <source>
        <dbReference type="EMBL" id="EGE05750.1"/>
    </source>
</evidence>